<dbReference type="AlphaFoldDB" id="A0A2Z5UUA4"/>
<accession>A0A2Z5UUA4</accession>
<dbReference type="OrthoDB" id="5291101at2"/>
<dbReference type="PANTHER" id="PTHR46401:SF2">
    <property type="entry name" value="GLYCOSYLTRANSFERASE WBBK-RELATED"/>
    <property type="match status" value="1"/>
</dbReference>
<dbReference type="PANTHER" id="PTHR46401">
    <property type="entry name" value="GLYCOSYLTRANSFERASE WBBK-RELATED"/>
    <property type="match status" value="1"/>
</dbReference>
<proteinExistence type="predicted"/>
<dbReference type="GO" id="GO:0016757">
    <property type="term" value="F:glycosyltransferase activity"/>
    <property type="evidence" value="ECO:0007669"/>
    <property type="project" value="TreeGrafter"/>
</dbReference>
<dbReference type="KEGG" id="rvi:RVIR1_05410"/>
<protein>
    <submittedName>
        <fullName evidence="2">Glycosyltransferase</fullName>
    </submittedName>
</protein>
<organism evidence="2 3">
    <name type="scientific">Candidatus Rickettsiella viridis</name>
    <dbReference type="NCBI Taxonomy" id="676208"/>
    <lineage>
        <taxon>Bacteria</taxon>
        <taxon>Pseudomonadati</taxon>
        <taxon>Pseudomonadota</taxon>
        <taxon>Gammaproteobacteria</taxon>
        <taxon>Legionellales</taxon>
        <taxon>Coxiellaceae</taxon>
        <taxon>Rickettsiella</taxon>
    </lineage>
</organism>
<dbReference type="SUPFAM" id="SSF53756">
    <property type="entry name" value="UDP-Glycosyltransferase/glycogen phosphorylase"/>
    <property type="match status" value="1"/>
</dbReference>
<name>A0A2Z5UUA4_9COXI</name>
<gene>
    <name evidence="2" type="primary">wbkB</name>
    <name evidence="2" type="ORF">RVIR1_05410</name>
</gene>
<evidence type="ECO:0000313" key="3">
    <source>
        <dbReference type="Proteomes" id="UP000282483"/>
    </source>
</evidence>
<reference evidence="2 3" key="1">
    <citation type="submission" date="2017-03" db="EMBL/GenBank/DDBJ databases">
        <title>The genome sequence of Candidatus Rickettsiella viridis.</title>
        <authorList>
            <person name="Nikoh N."/>
            <person name="Tsuchida T."/>
            <person name="Yamaguchi K."/>
            <person name="Maeda T."/>
            <person name="Shigenobu S."/>
            <person name="Fukatsu T."/>
        </authorList>
    </citation>
    <scope>NUCLEOTIDE SEQUENCE [LARGE SCALE GENOMIC DNA]</scope>
    <source>
        <strain evidence="2 3">Ap-RA04</strain>
    </source>
</reference>
<dbReference type="Gene3D" id="3.40.50.2000">
    <property type="entry name" value="Glycogen Phosphorylase B"/>
    <property type="match status" value="2"/>
</dbReference>
<evidence type="ECO:0000313" key="2">
    <source>
        <dbReference type="EMBL" id="BBB15044.1"/>
    </source>
</evidence>
<dbReference type="EMBL" id="AP018005">
    <property type="protein sequence ID" value="BBB15044.1"/>
    <property type="molecule type" value="Genomic_DNA"/>
</dbReference>
<dbReference type="Proteomes" id="UP000282483">
    <property type="component" value="Chromosome"/>
</dbReference>
<keyword evidence="1 2" id="KW-0808">Transferase</keyword>
<dbReference type="GO" id="GO:0009103">
    <property type="term" value="P:lipopolysaccharide biosynthetic process"/>
    <property type="evidence" value="ECO:0007669"/>
    <property type="project" value="TreeGrafter"/>
</dbReference>
<dbReference type="RefSeq" id="WP_145985125.1">
    <property type="nucleotide sequence ID" value="NZ_AP018005.1"/>
</dbReference>
<evidence type="ECO:0000256" key="1">
    <source>
        <dbReference type="ARBA" id="ARBA00022679"/>
    </source>
</evidence>
<sequence length="815" mass="95049">MYIDTPRLDLIGKTSLNMVNLKNKRIFWLGAHKLLIKTELNRLRILGYEVFNPPYLSTTIDQSAAMDWKQAPSSLPKEAISILSNTNFFYTSIPKQAAEILNEYFGTVIVTINPDWLKNILDVYHGKVIYRIYGQNYNLSQYMINNHIIDLISEHEDFWLYPHSNVALLPEDHWLQQLSPQSIPYCLADDIIEKKDTWRFKTELNTMGMMCPRALDNLYYHQHYQQIKRHFSDPNYKVFGIQIIPVSDPQVMGTLNRNEQLNHFIRLRGFIYHYSDPSVCYLPPIEFMTLGGPVIFLKGSLLANSFNTSTPGEAKDINQLAKLAKQIQKGDNILIQEIIASQESVRMLYDPSYVWPIFDKAIETALTKKDNSLKSIIYKPKKNNFIKLKSTQPNDKSILIPFHKFGPFIHKTNQSYHCSEGIARVTRLLTEELANKNHNIIITSARDSFGKIHGFISEHVKNISNIKILIIENKLPFLEKLENKISKTIDNRNYLKLFKITVGIIITIRKIFEYIYSLPYVYKLNHDTSIKKIIIPHYFLFPEYIFSKKNIYLYLPDYLPHFYPNYREMGDRWVYKIIGKIIAKKAKTIFTNSQVTKNYLPNTYLQVKKEKIHVFPLPYLNKEKEHAKKKFLLDNNIELPSLFVFYPTRDRPSKRLSDFTQTVFLINNYLREKGEKKCIYGVLTTPLKSVTSNRYIIHLPQLPDHMLSHVYKKAAALLFTSENEGNFPTQITEALYLETPIIAARIPQITQELGEISNSLQLIDIGNCKKFSEAVLYTMDNREKVLSNQKIAKEYIKKYFSYEKFSSGFMKACLT</sequence>
<keyword evidence="3" id="KW-1185">Reference proteome</keyword>